<feature type="domain" description="Inner membrane protein YqiJ OB-fold" evidence="2">
    <location>
        <begin position="150"/>
        <end position="212"/>
    </location>
</feature>
<dbReference type="AlphaFoldDB" id="A0A939DHJ2"/>
<organism evidence="4 5">
    <name type="scientific">Parahaliea mediterranea</name>
    <dbReference type="NCBI Taxonomy" id="651086"/>
    <lineage>
        <taxon>Bacteria</taxon>
        <taxon>Pseudomonadati</taxon>
        <taxon>Pseudomonadota</taxon>
        <taxon>Gammaproteobacteria</taxon>
        <taxon>Cellvibrionales</taxon>
        <taxon>Halieaceae</taxon>
        <taxon>Parahaliea</taxon>
    </lineage>
</organism>
<keyword evidence="5" id="KW-1185">Reference proteome</keyword>
<feature type="transmembrane region" description="Helical" evidence="1">
    <location>
        <begin position="77"/>
        <end position="98"/>
    </location>
</feature>
<evidence type="ECO:0000313" key="5">
    <source>
        <dbReference type="Proteomes" id="UP000664303"/>
    </source>
</evidence>
<keyword evidence="1" id="KW-0472">Membrane</keyword>
<dbReference type="InterPro" id="IPR010840">
    <property type="entry name" value="YqiJ_OB"/>
</dbReference>
<protein>
    <submittedName>
        <fullName evidence="4">YqiJ family protein</fullName>
    </submittedName>
</protein>
<keyword evidence="1" id="KW-0812">Transmembrane</keyword>
<name>A0A939DHJ2_9GAMM</name>
<proteinExistence type="predicted"/>
<feature type="transmembrane region" description="Helical" evidence="1">
    <location>
        <begin position="104"/>
        <end position="125"/>
    </location>
</feature>
<feature type="domain" description="Inner membrane protein YqiJ N-terminal" evidence="3">
    <location>
        <begin position="10"/>
        <end position="125"/>
    </location>
</feature>
<gene>
    <name evidence="4" type="ORF">JYP50_13560</name>
</gene>
<dbReference type="RefSeq" id="WP_206561083.1">
    <property type="nucleotide sequence ID" value="NZ_JAFKCZ010000009.1"/>
</dbReference>
<dbReference type="Pfam" id="PF21001">
    <property type="entry name" value="YqiJ_N"/>
    <property type="match status" value="1"/>
</dbReference>
<reference evidence="4" key="1">
    <citation type="submission" date="2021-02" db="EMBL/GenBank/DDBJ databases">
        <title>PHA producing bacteria isolated from coastal sediment in Guangdong, Shenzhen.</title>
        <authorList>
            <person name="Zheng W."/>
            <person name="Yu S."/>
            <person name="Huang Y."/>
        </authorList>
    </citation>
    <scope>NUCLEOTIDE SEQUENCE</scope>
    <source>
        <strain evidence="4">TN14-10</strain>
    </source>
</reference>
<evidence type="ECO:0000259" key="3">
    <source>
        <dbReference type="Pfam" id="PF21001"/>
    </source>
</evidence>
<evidence type="ECO:0000256" key="1">
    <source>
        <dbReference type="SAM" id="Phobius"/>
    </source>
</evidence>
<dbReference type="InterPro" id="IPR048376">
    <property type="entry name" value="YqiJ_N"/>
</dbReference>
<accession>A0A939DHJ2</accession>
<dbReference type="Proteomes" id="UP000664303">
    <property type="component" value="Unassembled WGS sequence"/>
</dbReference>
<keyword evidence="1" id="KW-1133">Transmembrane helix</keyword>
<evidence type="ECO:0000313" key="4">
    <source>
        <dbReference type="EMBL" id="MBN7797632.1"/>
    </source>
</evidence>
<dbReference type="Pfam" id="PF07290">
    <property type="entry name" value="YqiJ_OB"/>
    <property type="match status" value="1"/>
</dbReference>
<evidence type="ECO:0000259" key="2">
    <source>
        <dbReference type="Pfam" id="PF07290"/>
    </source>
</evidence>
<sequence>MLEFIAAGENLPFGIAIALMVLIALFEGVGALLGLAIFSTIDSLLPDFDTDIDLDTGDVEASGALSRVLGWLRVGRVPVLVLLIMFLTAFGLTGYLLQGLMLNMFGLMLPALVAAIAAFIVGLQAMHLSAALWSRAIPNAESSGVSSDDFVGSTATVTIGVATRDKAAEAKLSDRFGQAHFVMVRPDTGQDTMPAGTTVLLVRRNGSEFVAIHPDRSLIPDA</sequence>
<comment type="caution">
    <text evidence="4">The sequence shown here is derived from an EMBL/GenBank/DDBJ whole genome shotgun (WGS) entry which is preliminary data.</text>
</comment>
<feature type="transmembrane region" description="Helical" evidence="1">
    <location>
        <begin position="12"/>
        <end position="38"/>
    </location>
</feature>
<dbReference type="EMBL" id="JAFKCZ010000009">
    <property type="protein sequence ID" value="MBN7797632.1"/>
    <property type="molecule type" value="Genomic_DNA"/>
</dbReference>